<gene>
    <name evidence="16" type="ORF">Xhom_00377</name>
</gene>
<evidence type="ECO:0000256" key="3">
    <source>
        <dbReference type="ARBA" id="ARBA00005848"/>
    </source>
</evidence>
<evidence type="ECO:0000256" key="8">
    <source>
        <dbReference type="ARBA" id="ARBA00022927"/>
    </source>
</evidence>
<dbReference type="GO" id="GO:0009986">
    <property type="term" value="C:cell surface"/>
    <property type="evidence" value="ECO:0007669"/>
    <property type="project" value="UniProtKB-SubCell"/>
</dbReference>
<evidence type="ECO:0000259" key="15">
    <source>
        <dbReference type="Pfam" id="PF05662"/>
    </source>
</evidence>
<feature type="chain" id="PRO_5013968288" evidence="12">
    <location>
        <begin position="24"/>
        <end position="620"/>
    </location>
</feature>
<evidence type="ECO:0000256" key="10">
    <source>
        <dbReference type="ARBA" id="ARBA00023237"/>
    </source>
</evidence>
<dbReference type="SUPFAM" id="SSF54523">
    <property type="entry name" value="Pili subunits"/>
    <property type="match status" value="1"/>
</dbReference>
<accession>A0A2G0QDW2</accession>
<evidence type="ECO:0000259" key="13">
    <source>
        <dbReference type="Pfam" id="PF03895"/>
    </source>
</evidence>
<comment type="subcellular location">
    <subcellularLocation>
        <location evidence="2">Cell outer membrane</location>
    </subcellularLocation>
    <subcellularLocation>
        <location evidence="1">Cell surface</location>
    </subcellularLocation>
</comment>
<evidence type="ECO:0000259" key="14">
    <source>
        <dbReference type="Pfam" id="PF05658"/>
    </source>
</evidence>
<dbReference type="InterPro" id="IPR045584">
    <property type="entry name" value="Pilin-like"/>
</dbReference>
<dbReference type="Proteomes" id="UP000225433">
    <property type="component" value="Unassembled WGS sequence"/>
</dbReference>
<dbReference type="Pfam" id="PF03895">
    <property type="entry name" value="YadA_anchor"/>
    <property type="match status" value="1"/>
</dbReference>
<dbReference type="Gene3D" id="2.150.10.10">
    <property type="entry name" value="Serralysin-like metalloprotease, C-terminal"/>
    <property type="match status" value="2"/>
</dbReference>
<dbReference type="InterPro" id="IPR008640">
    <property type="entry name" value="Adhesin_Head_dom"/>
</dbReference>
<keyword evidence="7 12" id="KW-0732">Signal</keyword>
<comment type="similarity">
    <text evidence="3">Belongs to the autotransporter-2 (AT-2) (TC 1.B.40) family.</text>
</comment>
<evidence type="ECO:0000313" key="16">
    <source>
        <dbReference type="EMBL" id="PHM57410.1"/>
    </source>
</evidence>
<feature type="domain" description="Trimeric autotransporter adhesin YadA-like head" evidence="14">
    <location>
        <begin position="166"/>
        <end position="188"/>
    </location>
</feature>
<evidence type="ECO:0000256" key="7">
    <source>
        <dbReference type="ARBA" id="ARBA00022729"/>
    </source>
</evidence>
<feature type="domain" description="Trimeric autotransporter adhesin YadA-like C-terminal membrane anchor" evidence="13">
    <location>
        <begin position="565"/>
        <end position="620"/>
    </location>
</feature>
<feature type="region of interest" description="Disordered" evidence="11">
    <location>
        <begin position="344"/>
        <end position="476"/>
    </location>
</feature>
<keyword evidence="9" id="KW-0472">Membrane</keyword>
<feature type="compositionally biased region" description="Polar residues" evidence="11">
    <location>
        <begin position="451"/>
        <end position="464"/>
    </location>
</feature>
<evidence type="ECO:0000256" key="6">
    <source>
        <dbReference type="ARBA" id="ARBA00022692"/>
    </source>
</evidence>
<feature type="compositionally biased region" description="Low complexity" evidence="11">
    <location>
        <begin position="344"/>
        <end position="447"/>
    </location>
</feature>
<dbReference type="RefSeq" id="WP_099139636.1">
    <property type="nucleotide sequence ID" value="NZ_CAWNQJ010000001.1"/>
</dbReference>
<dbReference type="Pfam" id="PF05662">
    <property type="entry name" value="YadA_stalk"/>
    <property type="match status" value="2"/>
</dbReference>
<organism evidence="16 17">
    <name type="scientific">Xenorhabdus hominickii</name>
    <dbReference type="NCBI Taxonomy" id="351679"/>
    <lineage>
        <taxon>Bacteria</taxon>
        <taxon>Pseudomonadati</taxon>
        <taxon>Pseudomonadota</taxon>
        <taxon>Gammaproteobacteria</taxon>
        <taxon>Enterobacterales</taxon>
        <taxon>Morganellaceae</taxon>
        <taxon>Xenorhabdus</taxon>
    </lineage>
</organism>
<feature type="signal peptide" evidence="12">
    <location>
        <begin position="1"/>
        <end position="23"/>
    </location>
</feature>
<evidence type="ECO:0000256" key="4">
    <source>
        <dbReference type="ARBA" id="ARBA00022448"/>
    </source>
</evidence>
<dbReference type="Gene3D" id="3.30.1300.30">
    <property type="entry name" value="GSPII I/J protein-like"/>
    <property type="match status" value="1"/>
</dbReference>
<dbReference type="GO" id="GO:0009279">
    <property type="term" value="C:cell outer membrane"/>
    <property type="evidence" value="ECO:0007669"/>
    <property type="project" value="UniProtKB-SubCell"/>
</dbReference>
<protein>
    <submittedName>
        <fullName evidence="16">Adhesin</fullName>
    </submittedName>
</protein>
<keyword evidence="4" id="KW-0813">Transport</keyword>
<keyword evidence="5" id="KW-1134">Transmembrane beta strand</keyword>
<dbReference type="EMBL" id="NJAI01000001">
    <property type="protein sequence ID" value="PHM57410.1"/>
    <property type="molecule type" value="Genomic_DNA"/>
</dbReference>
<evidence type="ECO:0000256" key="2">
    <source>
        <dbReference type="ARBA" id="ARBA00004442"/>
    </source>
</evidence>
<name>A0A2G0QDW2_XENHO</name>
<sequence>MRKISFKSMVSLMLISTASVSYASTSTDSEPVPKYLPLNLIENLKIYHHGNYHVGFRYIVSDDSSVDAGNINVDIHPANSIAILGSSIGKSGFSSVALSEGSIGHNSNHSVALSAGKIGNSSANSFAFIGKIDDKSENSVAIGNLSNAKAERSIAIGVGAIVHKNDGIALGTSAVSHHTNAVAIGKGSETDRDNSFSFGSSADTTKNKYLTNIADGEKDQDAVTVAQLNRRGFFSNPTYTTSYFVGNLTFKADESNVVSFGDNQTQLRLVNIADGKNSNDAVNKKQLDDVKSSITNELKKDIGDKVKKIDDTLITLSEIQQTVIQSEQAAADLAAKAADSATKAGSSQQAAEQSAQEAANSAAKATDSATKAGSSQQAAEQSAQEAAGSAAKATDSVTKAGSSQQAAEQSAQEAANSAAKATDSATKAGSSQQAAEQSAQEATNSAAKVTDSVTKAGSSQQAAEQPTKDSETNKQLGDKITIVKKASEERMNKLDAKTDGIYKYAQDMNAKMGEYHVYSEKRFNALESEMRQSVHKLDNKINRVEKRANAGIASVAAMTNIPYSNANRFSVGVGLGQYRDGSAIAVGTQAKVTENVNVRASTSWNNSDGAVFGAGVAIGW</sequence>
<evidence type="ECO:0000256" key="5">
    <source>
        <dbReference type="ARBA" id="ARBA00022452"/>
    </source>
</evidence>
<feature type="domain" description="Trimeric autotransporter adhesin YadA-like stalk" evidence="15">
    <location>
        <begin position="211"/>
        <end position="229"/>
    </location>
</feature>
<comment type="caution">
    <text evidence="16">The sequence shown here is derived from an EMBL/GenBank/DDBJ whole genome shotgun (WGS) entry which is preliminary data.</text>
</comment>
<evidence type="ECO:0000256" key="11">
    <source>
        <dbReference type="SAM" id="MobiDB-lite"/>
    </source>
</evidence>
<dbReference type="GO" id="GO:0015031">
    <property type="term" value="P:protein transport"/>
    <property type="evidence" value="ECO:0007669"/>
    <property type="project" value="UniProtKB-KW"/>
</dbReference>
<dbReference type="Pfam" id="PF05658">
    <property type="entry name" value="YadA_head"/>
    <property type="match status" value="2"/>
</dbReference>
<keyword evidence="8" id="KW-0653">Protein transport</keyword>
<evidence type="ECO:0000256" key="1">
    <source>
        <dbReference type="ARBA" id="ARBA00004241"/>
    </source>
</evidence>
<dbReference type="SUPFAM" id="SSF101967">
    <property type="entry name" value="Adhesin YadA, collagen-binding domain"/>
    <property type="match status" value="2"/>
</dbReference>
<feature type="domain" description="Trimeric autotransporter adhesin YadA-like head" evidence="14">
    <location>
        <begin position="137"/>
        <end position="160"/>
    </location>
</feature>
<evidence type="ECO:0000313" key="17">
    <source>
        <dbReference type="Proteomes" id="UP000225433"/>
    </source>
</evidence>
<evidence type="ECO:0000256" key="9">
    <source>
        <dbReference type="ARBA" id="ARBA00023136"/>
    </source>
</evidence>
<reference evidence="16 17" key="1">
    <citation type="journal article" date="2017" name="Nat. Microbiol.">
        <title>Natural product diversity associated with the nematode symbionts Photorhabdus and Xenorhabdus.</title>
        <authorList>
            <person name="Tobias N.J."/>
            <person name="Wolff H."/>
            <person name="Djahanschiri B."/>
            <person name="Grundmann F."/>
            <person name="Kronenwerth M."/>
            <person name="Shi Y.M."/>
            <person name="Simonyi S."/>
            <person name="Grun P."/>
            <person name="Shapiro-Ilan D."/>
            <person name="Pidot S.J."/>
            <person name="Stinear T.P."/>
            <person name="Ebersberger I."/>
            <person name="Bode H.B."/>
        </authorList>
    </citation>
    <scope>NUCLEOTIDE SEQUENCE [LARGE SCALE GENOMIC DNA]</scope>
    <source>
        <strain evidence="16 17">DSM 17903</strain>
    </source>
</reference>
<feature type="domain" description="Trimeric autotransporter adhesin YadA-like stalk" evidence="15">
    <location>
        <begin position="268"/>
        <end position="304"/>
    </location>
</feature>
<dbReference type="InterPro" id="IPR008635">
    <property type="entry name" value="Coiled_stalk_dom"/>
</dbReference>
<proteinExistence type="inferred from homology"/>
<dbReference type="AlphaFoldDB" id="A0A2G0QDW2"/>
<dbReference type="InterPro" id="IPR011049">
    <property type="entry name" value="Serralysin-like_metalloprot_C"/>
</dbReference>
<keyword evidence="10" id="KW-0998">Cell outer membrane</keyword>
<evidence type="ECO:0000256" key="12">
    <source>
        <dbReference type="SAM" id="SignalP"/>
    </source>
</evidence>
<dbReference type="InterPro" id="IPR005594">
    <property type="entry name" value="YadA_C"/>
</dbReference>
<dbReference type="STRING" id="351679.A9255_13380"/>
<keyword evidence="6" id="KW-0812">Transmembrane</keyword>